<dbReference type="AlphaFoldDB" id="A0AAN7SA48"/>
<comment type="caution">
    <text evidence="2">The sequence shown here is derived from an EMBL/GenBank/DDBJ whole genome shotgun (WGS) entry which is preliminary data.</text>
</comment>
<evidence type="ECO:0000313" key="3">
    <source>
        <dbReference type="Proteomes" id="UP001333110"/>
    </source>
</evidence>
<evidence type="ECO:0000256" key="1">
    <source>
        <dbReference type="SAM" id="MobiDB-lite"/>
    </source>
</evidence>
<gene>
    <name evidence="2" type="ORF">QYF61_012120</name>
</gene>
<feature type="region of interest" description="Disordered" evidence="1">
    <location>
        <begin position="237"/>
        <end position="269"/>
    </location>
</feature>
<protein>
    <submittedName>
        <fullName evidence="2">Uncharacterized protein</fullName>
    </submittedName>
</protein>
<keyword evidence="3" id="KW-1185">Reference proteome</keyword>
<evidence type="ECO:0000313" key="2">
    <source>
        <dbReference type="EMBL" id="KAK4824206.1"/>
    </source>
</evidence>
<reference evidence="2 3" key="1">
    <citation type="journal article" date="2023" name="J. Hered.">
        <title>Chromosome-level genome of the wood stork (Mycteria americana) provides insight into avian chromosome evolution.</title>
        <authorList>
            <person name="Flamio R. Jr."/>
            <person name="Ramstad K.M."/>
        </authorList>
    </citation>
    <scope>NUCLEOTIDE SEQUENCE [LARGE SCALE GENOMIC DNA]</scope>
    <source>
        <strain evidence="2">JAX WOST 10</strain>
    </source>
</reference>
<dbReference type="Proteomes" id="UP001333110">
    <property type="component" value="Unassembled WGS sequence"/>
</dbReference>
<accession>A0AAN7SA48</accession>
<dbReference type="EMBL" id="JAUNZN010000003">
    <property type="protein sequence ID" value="KAK4824206.1"/>
    <property type="molecule type" value="Genomic_DNA"/>
</dbReference>
<feature type="compositionally biased region" description="Basic and acidic residues" evidence="1">
    <location>
        <begin position="241"/>
        <end position="262"/>
    </location>
</feature>
<feature type="region of interest" description="Disordered" evidence="1">
    <location>
        <begin position="66"/>
        <end position="85"/>
    </location>
</feature>
<sequence length="409" mass="46046">MMCRGRVRALELFSLEKRLGGICIIVYNYLGHGYKEPDSSQKCTLWRGPDYTHFCNRVRRQPSQRGVSDCTQFSSTNSSEISPEAGDDAFVSEARTSQQDSLELTRSLGIRACRTPAPFGHCAGAEGTMLSLHRQLRDNGGYFLHAYLFPDVLGPIWKNKVLRLPGLASSAHTLQSMEQKVFRYYGHRQRPCCLLLRNGTKKTSRPIKVDSREAKTTGLKMLIALEAFDWQDDLGSGFPKPLEEPKDPSRPQKEPLQRDEVRAPAGAPGRSARLDVLYKAVGKTEEFLKEMKGNGELSSLESNNWSWQQNGGWVVVRSGERRQAQRSVLCMARTSRKTESVQDPQKSTRAIWPETKSLVREQWAQMCPASEMSSVEKCREGLRRARSVGEKRVLVTAGKRDLPKPALET</sequence>
<proteinExistence type="predicted"/>
<name>A0AAN7SA48_MYCAM</name>
<feature type="compositionally biased region" description="Polar residues" evidence="1">
    <location>
        <begin position="66"/>
        <end position="81"/>
    </location>
</feature>
<organism evidence="2 3">
    <name type="scientific">Mycteria americana</name>
    <name type="common">Wood stork</name>
    <dbReference type="NCBI Taxonomy" id="33587"/>
    <lineage>
        <taxon>Eukaryota</taxon>
        <taxon>Metazoa</taxon>
        <taxon>Chordata</taxon>
        <taxon>Craniata</taxon>
        <taxon>Vertebrata</taxon>
        <taxon>Euteleostomi</taxon>
        <taxon>Archelosauria</taxon>
        <taxon>Archosauria</taxon>
        <taxon>Dinosauria</taxon>
        <taxon>Saurischia</taxon>
        <taxon>Theropoda</taxon>
        <taxon>Coelurosauria</taxon>
        <taxon>Aves</taxon>
        <taxon>Neognathae</taxon>
        <taxon>Neoaves</taxon>
        <taxon>Aequornithes</taxon>
        <taxon>Ciconiiformes</taxon>
        <taxon>Ciconiidae</taxon>
        <taxon>Mycteria</taxon>
    </lineage>
</organism>